<organism evidence="1 2">
    <name type="scientific">Proteus mirabilis</name>
    <dbReference type="NCBI Taxonomy" id="584"/>
    <lineage>
        <taxon>Bacteria</taxon>
        <taxon>Pseudomonadati</taxon>
        <taxon>Pseudomonadota</taxon>
        <taxon>Gammaproteobacteria</taxon>
        <taxon>Enterobacterales</taxon>
        <taxon>Morganellaceae</taxon>
        <taxon>Proteus</taxon>
    </lineage>
</organism>
<gene>
    <name evidence="1" type="ORF">NCTC10975_02567</name>
</gene>
<dbReference type="Gene3D" id="1.10.10.10">
    <property type="entry name" value="Winged helix-like DNA-binding domain superfamily/Winged helix DNA-binding domain"/>
    <property type="match status" value="1"/>
</dbReference>
<dbReference type="OrthoDB" id="6313655at2"/>
<name>A0A2X2DM92_PROMI</name>
<sequence length="255" mass="28806">MSMLLMAKAMQLQVGSTAQKMVLLKLADNANDKGECFPSYETIARHCEISRQSAINHIKSLCKKGFVRKVTRKTDKVHTSNLYILDLEAKSLDDGSQNTVPPSQNSVPEVVKEFDHGSQTVGLGGSQKFLPRTSQSFNQSINLKKLSSDDSKPAKQISINRQAKIPYQEIMQAFNESVGDRLPNAESLNDKRKRAISKFLKELKEPTVESAKNYFDYFMETASAWYFGENNRGWRANFDYLLRPETVLKTREGAL</sequence>
<dbReference type="Pfam" id="PF13730">
    <property type="entry name" value="HTH_36"/>
    <property type="match status" value="1"/>
</dbReference>
<evidence type="ECO:0000313" key="2">
    <source>
        <dbReference type="Proteomes" id="UP000251485"/>
    </source>
</evidence>
<dbReference type="InterPro" id="IPR036388">
    <property type="entry name" value="WH-like_DNA-bd_sf"/>
</dbReference>
<dbReference type="RefSeq" id="WP_012367617.1">
    <property type="nucleotide sequence ID" value="NZ_CAXOOQ010000004.1"/>
</dbReference>
<accession>A0A2X2DM92</accession>
<dbReference type="SUPFAM" id="SSF46785">
    <property type="entry name" value="Winged helix' DNA-binding domain"/>
    <property type="match status" value="1"/>
</dbReference>
<proteinExistence type="predicted"/>
<protein>
    <submittedName>
        <fullName evidence="1">Phage replication protein</fullName>
    </submittedName>
</protein>
<dbReference type="GeneID" id="6802311"/>
<dbReference type="OMA" id="METASAW"/>
<dbReference type="EMBL" id="UAUE01000020">
    <property type="protein sequence ID" value="SPY96829.1"/>
    <property type="molecule type" value="Genomic_DNA"/>
</dbReference>
<dbReference type="AlphaFoldDB" id="A0A2X2DM92"/>
<dbReference type="InterPro" id="IPR036390">
    <property type="entry name" value="WH_DNA-bd_sf"/>
</dbReference>
<dbReference type="Proteomes" id="UP000251485">
    <property type="component" value="Unassembled WGS sequence"/>
</dbReference>
<evidence type="ECO:0000313" key="1">
    <source>
        <dbReference type="EMBL" id="SPY96829.1"/>
    </source>
</evidence>
<reference evidence="1 2" key="1">
    <citation type="submission" date="2018-06" db="EMBL/GenBank/DDBJ databases">
        <authorList>
            <consortium name="Pathogen Informatics"/>
            <person name="Doyle S."/>
        </authorList>
    </citation>
    <scope>NUCLEOTIDE SEQUENCE [LARGE SCALE GENOMIC DNA]</scope>
    <source>
        <strain evidence="1 2">NCTC10975</strain>
    </source>
</reference>